<name>A0A7L5BX90_9RHOB</name>
<dbReference type="AlphaFoldDB" id="A0A7L5BX90"/>
<reference evidence="2 3" key="1">
    <citation type="submission" date="2020-02" db="EMBL/GenBank/DDBJ databases">
        <title>complete genome sequence of Rhodobacteraceae bacterium.</title>
        <authorList>
            <person name="Park J."/>
            <person name="Kim Y.-S."/>
            <person name="Kim K.-H."/>
        </authorList>
    </citation>
    <scope>NUCLEOTIDE SEQUENCE [LARGE SCALE GENOMIC DNA]</scope>
    <source>
        <strain evidence="2 3">RR4-56</strain>
    </source>
</reference>
<accession>A0A7L5BX90</accession>
<dbReference type="RefSeq" id="WP_165094102.1">
    <property type="nucleotide sequence ID" value="NZ_CP049056.1"/>
</dbReference>
<keyword evidence="1" id="KW-1133">Transmembrane helix</keyword>
<proteinExistence type="predicted"/>
<dbReference type="KEGG" id="hdh:G5B40_01365"/>
<protein>
    <submittedName>
        <fullName evidence="2">ATP synthase subunit AtpR</fullName>
    </submittedName>
</protein>
<sequence>MMTPVLDFGLFGLGLLAGAMAAALFFAGLAWGMRLALRAARPVSVLLASAALRIALLLGVGWWVAAQGMAAGVGFALAFLAMRLALLATLRAGDEVT</sequence>
<feature type="transmembrane region" description="Helical" evidence="1">
    <location>
        <begin position="43"/>
        <end position="64"/>
    </location>
</feature>
<dbReference type="EMBL" id="CP049056">
    <property type="protein sequence ID" value="QIE54209.1"/>
    <property type="molecule type" value="Genomic_DNA"/>
</dbReference>
<organism evidence="2 3">
    <name type="scientific">Pikeienuella piscinae</name>
    <dbReference type="NCBI Taxonomy" id="2748098"/>
    <lineage>
        <taxon>Bacteria</taxon>
        <taxon>Pseudomonadati</taxon>
        <taxon>Pseudomonadota</taxon>
        <taxon>Alphaproteobacteria</taxon>
        <taxon>Rhodobacterales</taxon>
        <taxon>Paracoccaceae</taxon>
        <taxon>Pikeienuella</taxon>
    </lineage>
</organism>
<feature type="transmembrane region" description="Helical" evidence="1">
    <location>
        <begin position="70"/>
        <end position="90"/>
    </location>
</feature>
<gene>
    <name evidence="2" type="ORF">G5B40_01365</name>
</gene>
<feature type="transmembrane region" description="Helical" evidence="1">
    <location>
        <begin position="6"/>
        <end position="31"/>
    </location>
</feature>
<keyword evidence="1" id="KW-0812">Transmembrane</keyword>
<dbReference type="Pfam" id="PF12966">
    <property type="entry name" value="AtpR"/>
    <property type="match status" value="1"/>
</dbReference>
<keyword evidence="3" id="KW-1185">Reference proteome</keyword>
<evidence type="ECO:0000313" key="3">
    <source>
        <dbReference type="Proteomes" id="UP000503336"/>
    </source>
</evidence>
<dbReference type="InterPro" id="IPR017581">
    <property type="entry name" value="AtpR-like"/>
</dbReference>
<keyword evidence="1" id="KW-0472">Membrane</keyword>
<evidence type="ECO:0000256" key="1">
    <source>
        <dbReference type="SAM" id="Phobius"/>
    </source>
</evidence>
<evidence type="ECO:0000313" key="2">
    <source>
        <dbReference type="EMBL" id="QIE54209.1"/>
    </source>
</evidence>
<dbReference type="Proteomes" id="UP000503336">
    <property type="component" value="Chromosome"/>
</dbReference>